<protein>
    <submittedName>
        <fullName evidence="1">DUF4336 domain-containing protein</fullName>
    </submittedName>
</protein>
<dbReference type="PANTHER" id="PTHR33835:SF1">
    <property type="entry name" value="METALLO-BETA-LACTAMASE DOMAIN-CONTAINING PROTEIN"/>
    <property type="match status" value="1"/>
</dbReference>
<reference evidence="1 2" key="1">
    <citation type="journal article" date="2015" name="Genome Announc.">
        <title>Draft Genome Sequences of Marine Isolates of Thalassomonas viridans and Thalassomonas actiniarum.</title>
        <authorList>
            <person name="Olonade I."/>
            <person name="van Zyl L.J."/>
            <person name="Trindade M."/>
        </authorList>
    </citation>
    <scope>NUCLEOTIDE SEQUENCE [LARGE SCALE GENOMIC DNA]</scope>
    <source>
        <strain evidence="1 2">A5K-106</strain>
    </source>
</reference>
<dbReference type="SUPFAM" id="SSF56281">
    <property type="entry name" value="Metallo-hydrolase/oxidoreductase"/>
    <property type="match status" value="1"/>
</dbReference>
<dbReference type="Pfam" id="PF14234">
    <property type="entry name" value="DUF4336"/>
    <property type="match status" value="1"/>
</dbReference>
<dbReference type="KEGG" id="tact:SG35_019175"/>
<organism evidence="1 2">
    <name type="scientific">Thalassomonas actiniarum</name>
    <dbReference type="NCBI Taxonomy" id="485447"/>
    <lineage>
        <taxon>Bacteria</taxon>
        <taxon>Pseudomonadati</taxon>
        <taxon>Pseudomonadota</taxon>
        <taxon>Gammaproteobacteria</taxon>
        <taxon>Alteromonadales</taxon>
        <taxon>Colwelliaceae</taxon>
        <taxon>Thalassomonas</taxon>
    </lineage>
</organism>
<dbReference type="RefSeq" id="WP_044836167.1">
    <property type="nucleotide sequence ID" value="NZ_CP059735.1"/>
</dbReference>
<dbReference type="InterPro" id="IPR036866">
    <property type="entry name" value="RibonucZ/Hydroxyglut_hydro"/>
</dbReference>
<accession>A0AAE9YPZ4</accession>
<proteinExistence type="predicted"/>
<gene>
    <name evidence="1" type="ORF">SG35_019175</name>
</gene>
<name>A0AAE9YPZ4_9GAMM</name>
<evidence type="ECO:0000313" key="1">
    <source>
        <dbReference type="EMBL" id="WDD97427.1"/>
    </source>
</evidence>
<dbReference type="InterPro" id="IPR025638">
    <property type="entry name" value="DUF4336"/>
</dbReference>
<dbReference type="PANTHER" id="PTHR33835">
    <property type="entry name" value="YALI0C07656P"/>
    <property type="match status" value="1"/>
</dbReference>
<reference evidence="1 2" key="2">
    <citation type="journal article" date="2022" name="Mar. Drugs">
        <title>Bioassay-Guided Fractionation Leads to the Detection of Cholic Acid Generated by the Rare Thalassomonas sp.</title>
        <authorList>
            <person name="Pheiffer F."/>
            <person name="Schneider Y.K."/>
            <person name="Hansen E.H."/>
            <person name="Andersen J.H."/>
            <person name="Isaksson J."/>
            <person name="Busche T."/>
            <person name="R C."/>
            <person name="Kalinowski J."/>
            <person name="Zyl L.V."/>
            <person name="Trindade M."/>
        </authorList>
    </citation>
    <scope>NUCLEOTIDE SEQUENCE [LARGE SCALE GENOMIC DNA]</scope>
    <source>
        <strain evidence="1 2">A5K-106</strain>
    </source>
</reference>
<evidence type="ECO:0000313" key="2">
    <source>
        <dbReference type="Proteomes" id="UP000032568"/>
    </source>
</evidence>
<dbReference type="EMBL" id="CP059735">
    <property type="protein sequence ID" value="WDD97427.1"/>
    <property type="molecule type" value="Genomic_DNA"/>
</dbReference>
<keyword evidence="2" id="KW-1185">Reference proteome</keyword>
<dbReference type="AlphaFoldDB" id="A0AAE9YPZ4"/>
<dbReference type="Proteomes" id="UP000032568">
    <property type="component" value="Chromosome"/>
</dbReference>
<sequence>MRNIGEDIWVHEDVMSMAGTPLRLRMTIVRLSDGRLWLHSPTALSSELKKEVEAQGQVAFIVGASNGHNSWLQQWQDAFPEAGLYVSGGIPKKLGLSQYHLLDQAFDNIWRDDLEREYMPGVSFFNESVFFHKKTKSLIVTDFIQNHSDETPPGLAGVITKCIFRPLGFKGKCVAPPLKMGFTIKNKTDFASFVTRVKNWNFDRIVVTHGDIIEADAGQVFAGLCERFYQ</sequence>